<dbReference type="SUPFAM" id="SSF51735">
    <property type="entry name" value="NAD(P)-binding Rossmann-fold domains"/>
    <property type="match status" value="1"/>
</dbReference>
<evidence type="ECO:0000256" key="2">
    <source>
        <dbReference type="ARBA" id="ARBA00004752"/>
    </source>
</evidence>
<evidence type="ECO:0000256" key="6">
    <source>
        <dbReference type="ARBA" id="ARBA00022741"/>
    </source>
</evidence>
<dbReference type="GO" id="GO:0008360">
    <property type="term" value="P:regulation of cell shape"/>
    <property type="evidence" value="ECO:0007669"/>
    <property type="project" value="UniProtKB-KW"/>
</dbReference>
<dbReference type="GO" id="GO:0004326">
    <property type="term" value="F:tetrahydrofolylpolyglutamate synthase activity"/>
    <property type="evidence" value="ECO:0007669"/>
    <property type="project" value="InterPro"/>
</dbReference>
<comment type="similarity">
    <text evidence="9">Belongs to the MurCDEF family.</text>
</comment>
<organism evidence="11 12">
    <name type="scientific">Rhizobium grahamii</name>
    <dbReference type="NCBI Taxonomy" id="1120045"/>
    <lineage>
        <taxon>Bacteria</taxon>
        <taxon>Pseudomonadati</taxon>
        <taxon>Pseudomonadota</taxon>
        <taxon>Alphaproteobacteria</taxon>
        <taxon>Hyphomicrobiales</taxon>
        <taxon>Rhizobiaceae</taxon>
        <taxon>Rhizobium/Agrobacterium group</taxon>
        <taxon>Rhizobium</taxon>
    </lineage>
</organism>
<dbReference type="EC" id="6.3.2.9" evidence="9"/>
<evidence type="ECO:0000313" key="11">
    <source>
        <dbReference type="EMBL" id="RDJ11162.1"/>
    </source>
</evidence>
<protein>
    <recommendedName>
        <fullName evidence="9">UDP-N-acetylmuramoylalanine--D-glutamate ligase</fullName>
        <ecNumber evidence="9">6.3.2.9</ecNumber>
    </recommendedName>
    <alternativeName>
        <fullName evidence="9">D-glutamic acid-adding enzyme</fullName>
    </alternativeName>
    <alternativeName>
        <fullName evidence="9">UDP-N-acetylmuramoyl-L-alanyl-D-glutamate synthetase</fullName>
    </alternativeName>
</protein>
<feature type="binding site" evidence="9">
    <location>
        <begin position="121"/>
        <end position="127"/>
    </location>
    <ligand>
        <name>ATP</name>
        <dbReference type="ChEBI" id="CHEBI:30616"/>
    </ligand>
</feature>
<evidence type="ECO:0000256" key="1">
    <source>
        <dbReference type="ARBA" id="ARBA00004496"/>
    </source>
</evidence>
<dbReference type="Pfam" id="PF08245">
    <property type="entry name" value="Mur_ligase_M"/>
    <property type="match status" value="1"/>
</dbReference>
<dbReference type="NCBIfam" id="TIGR01087">
    <property type="entry name" value="murD"/>
    <property type="match status" value="1"/>
</dbReference>
<reference evidence="11 12" key="1">
    <citation type="submission" date="2017-03" db="EMBL/GenBank/DDBJ databases">
        <title>Genome analysis of Rhizobial strains effectives or ineffectives for nitrogen fixation isolated from bean seeds.</title>
        <authorList>
            <person name="Peralta H."/>
            <person name="Aguilar-Vera A."/>
            <person name="Mora Y."/>
            <person name="Vargas-Lagunas C."/>
            <person name="Girard L."/>
            <person name="Mora J."/>
        </authorList>
    </citation>
    <scope>NUCLEOTIDE SEQUENCE [LARGE SCALE GENOMIC DNA]</scope>
    <source>
        <strain evidence="11 12">CCGM3</strain>
    </source>
</reference>
<dbReference type="Gene3D" id="3.40.1190.10">
    <property type="entry name" value="Mur-like, catalytic domain"/>
    <property type="match status" value="1"/>
</dbReference>
<keyword evidence="7 9" id="KW-0067">ATP-binding</keyword>
<keyword evidence="9" id="KW-0133">Cell shape</keyword>
<evidence type="ECO:0000259" key="10">
    <source>
        <dbReference type="Pfam" id="PF08245"/>
    </source>
</evidence>
<dbReference type="InterPro" id="IPR005762">
    <property type="entry name" value="MurD"/>
</dbReference>
<dbReference type="GO" id="GO:0051301">
    <property type="term" value="P:cell division"/>
    <property type="evidence" value="ECO:0007669"/>
    <property type="project" value="UniProtKB-KW"/>
</dbReference>
<evidence type="ECO:0000256" key="5">
    <source>
        <dbReference type="ARBA" id="ARBA00022618"/>
    </source>
</evidence>
<keyword evidence="8 9" id="KW-0131">Cell cycle</keyword>
<dbReference type="PROSITE" id="PS01011">
    <property type="entry name" value="FOLYLPOLYGLU_SYNT_1"/>
    <property type="match status" value="1"/>
</dbReference>
<comment type="function">
    <text evidence="9">Cell wall formation. Catalyzes the addition of glutamate to the nucleotide precursor UDP-N-acetylmuramoyl-L-alanine (UMA).</text>
</comment>
<keyword evidence="5 9" id="KW-0132">Cell division</keyword>
<evidence type="ECO:0000256" key="4">
    <source>
        <dbReference type="ARBA" id="ARBA00022598"/>
    </source>
</evidence>
<dbReference type="InterPro" id="IPR013221">
    <property type="entry name" value="Mur_ligase_cen"/>
</dbReference>
<evidence type="ECO:0000313" key="12">
    <source>
        <dbReference type="Proteomes" id="UP000254939"/>
    </source>
</evidence>
<dbReference type="AlphaFoldDB" id="A0A370KP98"/>
<keyword evidence="3 9" id="KW-0963">Cytoplasm</keyword>
<evidence type="ECO:0000256" key="3">
    <source>
        <dbReference type="ARBA" id="ARBA00022490"/>
    </source>
</evidence>
<dbReference type="GO" id="GO:0008764">
    <property type="term" value="F:UDP-N-acetylmuramoylalanine-D-glutamate ligase activity"/>
    <property type="evidence" value="ECO:0007669"/>
    <property type="project" value="UniProtKB-UniRule"/>
</dbReference>
<dbReference type="SUPFAM" id="SSF53623">
    <property type="entry name" value="MurD-like peptide ligases, catalytic domain"/>
    <property type="match status" value="1"/>
</dbReference>
<dbReference type="RefSeq" id="WP_114713184.1">
    <property type="nucleotide sequence ID" value="NZ_KZ857259.1"/>
</dbReference>
<dbReference type="PANTHER" id="PTHR43692">
    <property type="entry name" value="UDP-N-ACETYLMURAMOYLALANINE--D-GLUTAMATE LIGASE"/>
    <property type="match status" value="1"/>
</dbReference>
<dbReference type="Proteomes" id="UP000254939">
    <property type="component" value="Unassembled WGS sequence"/>
</dbReference>
<keyword evidence="9" id="KW-0573">Peptidoglycan synthesis</keyword>
<dbReference type="InterPro" id="IPR018109">
    <property type="entry name" value="Folylpolyglutamate_synth_CS"/>
</dbReference>
<feature type="domain" description="Mur ligase central" evidence="10">
    <location>
        <begin position="119"/>
        <end position="297"/>
    </location>
</feature>
<evidence type="ECO:0000256" key="9">
    <source>
        <dbReference type="HAMAP-Rule" id="MF_00639"/>
    </source>
</evidence>
<dbReference type="UniPathway" id="UPA00219"/>
<dbReference type="InterPro" id="IPR036565">
    <property type="entry name" value="Mur-like_cat_sf"/>
</dbReference>
<evidence type="ECO:0000256" key="7">
    <source>
        <dbReference type="ARBA" id="ARBA00022840"/>
    </source>
</evidence>
<dbReference type="Gene3D" id="3.40.50.720">
    <property type="entry name" value="NAD(P)-binding Rossmann-like Domain"/>
    <property type="match status" value="1"/>
</dbReference>
<accession>A0A370KP98</accession>
<gene>
    <name evidence="9" type="primary">murD</name>
    <name evidence="11" type="ORF">B5K06_12700</name>
</gene>
<dbReference type="OrthoDB" id="9809796at2"/>
<dbReference type="EMBL" id="NAAC01000015">
    <property type="protein sequence ID" value="RDJ11162.1"/>
    <property type="molecule type" value="Genomic_DNA"/>
</dbReference>
<keyword evidence="6 9" id="KW-0547">Nucleotide-binding</keyword>
<comment type="pathway">
    <text evidence="2 9">Cell wall biogenesis; peptidoglycan biosynthesis.</text>
</comment>
<dbReference type="PANTHER" id="PTHR43692:SF1">
    <property type="entry name" value="UDP-N-ACETYLMURAMOYLALANINE--D-GLUTAMATE LIGASE"/>
    <property type="match status" value="1"/>
</dbReference>
<proteinExistence type="inferred from homology"/>
<dbReference type="GO" id="GO:0005737">
    <property type="term" value="C:cytoplasm"/>
    <property type="evidence" value="ECO:0007669"/>
    <property type="project" value="UniProtKB-SubCell"/>
</dbReference>
<keyword evidence="4 9" id="KW-0436">Ligase</keyword>
<dbReference type="InterPro" id="IPR036615">
    <property type="entry name" value="Mur_ligase_C_dom_sf"/>
</dbReference>
<comment type="catalytic activity">
    <reaction evidence="9">
        <text>UDP-N-acetyl-alpha-D-muramoyl-L-alanine + D-glutamate + ATP = UDP-N-acetyl-alpha-D-muramoyl-L-alanyl-D-glutamate + ADP + phosphate + H(+)</text>
        <dbReference type="Rhea" id="RHEA:16429"/>
        <dbReference type="ChEBI" id="CHEBI:15378"/>
        <dbReference type="ChEBI" id="CHEBI:29986"/>
        <dbReference type="ChEBI" id="CHEBI:30616"/>
        <dbReference type="ChEBI" id="CHEBI:43474"/>
        <dbReference type="ChEBI" id="CHEBI:83898"/>
        <dbReference type="ChEBI" id="CHEBI:83900"/>
        <dbReference type="ChEBI" id="CHEBI:456216"/>
        <dbReference type="EC" id="6.3.2.9"/>
    </reaction>
</comment>
<dbReference type="InterPro" id="IPR036291">
    <property type="entry name" value="NAD(P)-bd_dom_sf"/>
</dbReference>
<keyword evidence="9" id="KW-0961">Cell wall biogenesis/degradation</keyword>
<comment type="caution">
    <text evidence="11">The sequence shown here is derived from an EMBL/GenBank/DDBJ whole genome shotgun (WGS) entry which is preliminary data.</text>
</comment>
<dbReference type="GO" id="GO:0071555">
    <property type="term" value="P:cell wall organization"/>
    <property type="evidence" value="ECO:0007669"/>
    <property type="project" value="UniProtKB-KW"/>
</dbReference>
<evidence type="ECO:0000256" key="8">
    <source>
        <dbReference type="ARBA" id="ARBA00023306"/>
    </source>
</evidence>
<dbReference type="Gene3D" id="3.90.190.20">
    <property type="entry name" value="Mur ligase, C-terminal domain"/>
    <property type="match status" value="1"/>
</dbReference>
<name>A0A370KP98_9HYPH</name>
<dbReference type="GO" id="GO:0005524">
    <property type="term" value="F:ATP binding"/>
    <property type="evidence" value="ECO:0007669"/>
    <property type="project" value="UniProtKB-UniRule"/>
</dbReference>
<comment type="subcellular location">
    <subcellularLocation>
        <location evidence="1 9">Cytoplasm</location>
    </subcellularLocation>
</comment>
<dbReference type="SUPFAM" id="SSF53244">
    <property type="entry name" value="MurD-like peptide ligases, peptide-binding domain"/>
    <property type="match status" value="1"/>
</dbReference>
<sequence length="470" mass="49006">MIPVTTLSGKKVALFGLGGSGFATARALKLGGAEVTAWDDNPDSVTKASAEGIHTADLRSLDWSAQSLFVLSPGVPLTHPKPHWTVDLARAAGVDIVGDVELFVRERRAHAPDCPFIAITGTNGKSTTTALIAHILKSSGRDTQLGGNIGTAVLTLDPPKDGRFYIVECSSYQIDLAPTLNPSAGILLNLTPDHLDRHGTMQHYADIKERLVAGSGVAVVGVDDSHCEMIADRIERAGGKVTRISRRHALPYGIYAEGTKLIQASGGATKPIADLEGIQTLRGGHNAQNAAAAVAACLAVGVSEDEIRAGLASFPGLKHRMQPVGRRGNVVFVNDSKATNADAAAPALSSYDRIYWIAGGLPKAGGISSLTGFFPRIAKAYLIGEAAAEFAATLGEAVPYEISGTLERAVAHAAADAEKDENGPLAVMLSPACASFDQYKNFEVRGDAFVSHVAALDGITMLIGSATGDK</sequence>
<dbReference type="HAMAP" id="MF_00639">
    <property type="entry name" value="MurD"/>
    <property type="match status" value="1"/>
</dbReference>
<dbReference type="GO" id="GO:0009252">
    <property type="term" value="P:peptidoglycan biosynthetic process"/>
    <property type="evidence" value="ECO:0007669"/>
    <property type="project" value="UniProtKB-UniRule"/>
</dbReference>